<dbReference type="InterPro" id="IPR030659">
    <property type="entry name" value="SecY_CS"/>
</dbReference>
<dbReference type="InterPro" id="IPR026593">
    <property type="entry name" value="SecY"/>
</dbReference>
<dbReference type="HAMAP" id="MF_01465">
    <property type="entry name" value="SecY"/>
    <property type="match status" value="1"/>
</dbReference>
<comment type="subcellular location">
    <subcellularLocation>
        <location evidence="10">Cell membrane</location>
        <topology evidence="10">Multi-pass membrane protein</topology>
    </subcellularLocation>
    <subcellularLocation>
        <location evidence="1 12">Membrane</location>
        <topology evidence="1 12">Multi-pass membrane protein</topology>
    </subcellularLocation>
</comment>
<organism evidence="14 15">
    <name type="scientific">Stackebrandtia albiflava</name>
    <dbReference type="NCBI Taxonomy" id="406432"/>
    <lineage>
        <taxon>Bacteria</taxon>
        <taxon>Bacillati</taxon>
        <taxon>Actinomycetota</taxon>
        <taxon>Actinomycetes</taxon>
        <taxon>Glycomycetales</taxon>
        <taxon>Glycomycetaceae</taxon>
        <taxon>Stackebrandtia</taxon>
    </lineage>
</organism>
<evidence type="ECO:0000256" key="4">
    <source>
        <dbReference type="ARBA" id="ARBA00022692"/>
    </source>
</evidence>
<evidence type="ECO:0000256" key="1">
    <source>
        <dbReference type="ARBA" id="ARBA00004141"/>
    </source>
</evidence>
<feature type="transmembrane region" description="Helical" evidence="10">
    <location>
        <begin position="68"/>
        <end position="95"/>
    </location>
</feature>
<comment type="function">
    <text evidence="10 11">The central subunit of the protein translocation channel SecYEG. Consists of two halves formed by TMs 1-5 and 6-10. These two domains form a lateral gate at the front which open onto the bilayer between TMs 2 and 7, and are clamped together by SecE at the back. The channel is closed by both a pore ring composed of hydrophobic SecY resides and a short helix (helix 2A) on the extracellular side of the membrane which forms a plug. The plug probably moves laterally to allow the channel to open. The ring and the pore may move independently.</text>
</comment>
<keyword evidence="15" id="KW-1185">Reference proteome</keyword>
<dbReference type="PRINTS" id="PR00303">
    <property type="entry name" value="SECYTRNLCASE"/>
</dbReference>
<comment type="caution">
    <text evidence="14">The sequence shown here is derived from an EMBL/GenBank/DDBJ whole genome shotgun (WGS) entry which is preliminary data.</text>
</comment>
<evidence type="ECO:0000256" key="13">
    <source>
        <dbReference type="RuleBase" id="RU004349"/>
    </source>
</evidence>
<dbReference type="Gene3D" id="1.10.3370.10">
    <property type="entry name" value="SecY subunit domain"/>
    <property type="match status" value="1"/>
</dbReference>
<reference evidence="14 15" key="1">
    <citation type="journal article" date="2013" name="Stand. Genomic Sci.">
        <title>Genomic Encyclopedia of Type Strains, Phase I: The one thousand microbial genomes (KMG-I) project.</title>
        <authorList>
            <person name="Kyrpides N.C."/>
            <person name="Woyke T."/>
            <person name="Eisen J.A."/>
            <person name="Garrity G."/>
            <person name="Lilburn T.G."/>
            <person name="Beck B.J."/>
            <person name="Whitman W.B."/>
            <person name="Hugenholtz P."/>
            <person name="Klenk H.P."/>
        </authorList>
    </citation>
    <scope>NUCLEOTIDE SEQUENCE [LARGE SCALE GENOMIC DNA]</scope>
    <source>
        <strain evidence="14 15">DSM 45044</strain>
    </source>
</reference>
<feature type="transmembrane region" description="Helical" evidence="10">
    <location>
        <begin position="385"/>
        <end position="407"/>
    </location>
</feature>
<dbReference type="PROSITE" id="PS00756">
    <property type="entry name" value="SECY_2"/>
    <property type="match status" value="1"/>
</dbReference>
<evidence type="ECO:0000256" key="8">
    <source>
        <dbReference type="ARBA" id="ARBA00023136"/>
    </source>
</evidence>
<dbReference type="PROSITE" id="PS00755">
    <property type="entry name" value="SECY_1"/>
    <property type="match status" value="1"/>
</dbReference>
<dbReference type="InterPro" id="IPR002208">
    <property type="entry name" value="SecY/SEC61-alpha"/>
</dbReference>
<evidence type="ECO:0000256" key="3">
    <source>
        <dbReference type="ARBA" id="ARBA00022448"/>
    </source>
</evidence>
<evidence type="ECO:0000313" key="14">
    <source>
        <dbReference type="EMBL" id="TWJ12376.1"/>
    </source>
</evidence>
<feature type="transmembrane region" description="Helical" evidence="10">
    <location>
        <begin position="413"/>
        <end position="434"/>
    </location>
</feature>
<dbReference type="PANTHER" id="PTHR10906">
    <property type="entry name" value="SECY/SEC61-ALPHA FAMILY MEMBER"/>
    <property type="match status" value="1"/>
</dbReference>
<dbReference type="PIRSF" id="PIRSF004557">
    <property type="entry name" value="SecY"/>
    <property type="match status" value="1"/>
</dbReference>
<evidence type="ECO:0000256" key="9">
    <source>
        <dbReference type="ARBA" id="ARBA00039733"/>
    </source>
</evidence>
<feature type="transmembrane region" description="Helical" evidence="10">
    <location>
        <begin position="325"/>
        <end position="345"/>
    </location>
</feature>
<dbReference type="NCBIfam" id="TIGR00967">
    <property type="entry name" value="3a0501s007"/>
    <property type="match status" value="1"/>
</dbReference>
<comment type="similarity">
    <text evidence="2 10 13">Belongs to the SecY/SEC61-alpha family.</text>
</comment>
<proteinExistence type="inferred from homology"/>
<dbReference type="GO" id="GO:0065002">
    <property type="term" value="P:intracellular protein transmembrane transport"/>
    <property type="evidence" value="ECO:0007669"/>
    <property type="project" value="UniProtKB-UniRule"/>
</dbReference>
<feature type="transmembrane region" description="Helical" evidence="10">
    <location>
        <begin position="284"/>
        <end position="305"/>
    </location>
</feature>
<comment type="subunit">
    <text evidence="10">Component of the Sec protein translocase complex. Heterotrimer consisting of SecY, SecE and SecG subunits. The heterotrimers can form oligomers, although 1 heterotrimer is thought to be able to translocate proteins. Interacts with the ribosome. Interacts with SecDF, and other proteins may be involved. Interacts with SecA.</text>
</comment>
<dbReference type="GO" id="GO:0005886">
    <property type="term" value="C:plasma membrane"/>
    <property type="evidence" value="ECO:0007669"/>
    <property type="project" value="UniProtKB-SubCell"/>
</dbReference>
<evidence type="ECO:0000256" key="10">
    <source>
        <dbReference type="HAMAP-Rule" id="MF_01465"/>
    </source>
</evidence>
<dbReference type="InterPro" id="IPR023201">
    <property type="entry name" value="SecY_dom_sf"/>
</dbReference>
<keyword evidence="8 10" id="KW-0472">Membrane</keyword>
<dbReference type="Pfam" id="PF00344">
    <property type="entry name" value="SecY"/>
    <property type="match status" value="1"/>
</dbReference>
<dbReference type="SUPFAM" id="SSF103491">
    <property type="entry name" value="Preprotein translocase SecY subunit"/>
    <property type="match status" value="1"/>
</dbReference>
<feature type="transmembrane region" description="Helical" evidence="10">
    <location>
        <begin position="226"/>
        <end position="247"/>
    </location>
</feature>
<sequence length="451" mass="49132">MLTAFFSAFRTPDLRKKILFTLFILALYRLGAQLPSPGVSYANVQACLDANTADSGVFSLLNLFSGGALLQLSVFALGIMPYITASIILQLLTVVIPRLEQLKKEGPPGQAKITQYTRYLTLGLAVLQASGYIALARSGTLFGPACPTTGTQAIIPDTSTLDNGLPMWVTLTVLVTVMTAGTAMIMWFGELITDRGVGNGMSVLIFASIAAQLPGQIWGIKEDTNNWLLFGAIIAVGIAIIALVVFIEQSQRRIPVQYAKRMVGRRMYGGTSTYIPLKVNQAGVIPVIFGSSLLYIPTLITQFYANETDPPGWVVWLNTYLVNPGNWVYTVVYFFLIIGFTYFYISINFNPNEVAENMKKAGGFIPGVRPGKPTSQYLSWILERLTLPGALYLAVIAILPNLAILAFGGSEVFAQFPFGGTAVLIMVGVGLESVKQIESQLMQRNYEGFLR</sequence>
<dbReference type="AlphaFoldDB" id="A0A562V3A7"/>
<keyword evidence="6 10" id="KW-1133">Transmembrane helix</keyword>
<gene>
    <name evidence="10" type="primary">secY</name>
    <name evidence="14" type="ORF">LX16_3133</name>
</gene>
<dbReference type="RefSeq" id="WP_147139452.1">
    <property type="nucleotide sequence ID" value="NZ_BAABIJ010000002.1"/>
</dbReference>
<evidence type="ECO:0000256" key="2">
    <source>
        <dbReference type="ARBA" id="ARBA00005751"/>
    </source>
</evidence>
<keyword evidence="10" id="KW-1003">Cell membrane</keyword>
<accession>A0A562V3A7</accession>
<dbReference type="GO" id="GO:0043952">
    <property type="term" value="P:protein transport by the Sec complex"/>
    <property type="evidence" value="ECO:0007669"/>
    <property type="project" value="UniProtKB-UniRule"/>
</dbReference>
<evidence type="ECO:0000256" key="5">
    <source>
        <dbReference type="ARBA" id="ARBA00022927"/>
    </source>
</evidence>
<dbReference type="GO" id="GO:0006605">
    <property type="term" value="P:protein targeting"/>
    <property type="evidence" value="ECO:0007669"/>
    <property type="project" value="UniProtKB-UniRule"/>
</dbReference>
<keyword evidence="5 10" id="KW-0653">Protein transport</keyword>
<feature type="transmembrane region" description="Helical" evidence="10">
    <location>
        <begin position="116"/>
        <end position="135"/>
    </location>
</feature>
<dbReference type="OrthoDB" id="9809248at2"/>
<feature type="transmembrane region" description="Helical" evidence="10">
    <location>
        <begin position="201"/>
        <end position="220"/>
    </location>
</feature>
<keyword evidence="3 10" id="KW-0813">Transport</keyword>
<evidence type="ECO:0000256" key="6">
    <source>
        <dbReference type="ARBA" id="ARBA00022989"/>
    </source>
</evidence>
<dbReference type="FunFam" id="1.10.3370.10:FF:000001">
    <property type="entry name" value="Preprotein translocase subunit SecY"/>
    <property type="match status" value="1"/>
</dbReference>
<name>A0A562V3A7_9ACTN</name>
<dbReference type="Proteomes" id="UP000321617">
    <property type="component" value="Unassembled WGS sequence"/>
</dbReference>
<keyword evidence="7 10" id="KW-0811">Translocation</keyword>
<evidence type="ECO:0000313" key="15">
    <source>
        <dbReference type="Proteomes" id="UP000321617"/>
    </source>
</evidence>
<protein>
    <recommendedName>
        <fullName evidence="9 10">Protein translocase subunit SecY</fullName>
    </recommendedName>
</protein>
<feature type="transmembrane region" description="Helical" evidence="10">
    <location>
        <begin position="167"/>
        <end position="189"/>
    </location>
</feature>
<keyword evidence="4 10" id="KW-0812">Transmembrane</keyword>
<dbReference type="EMBL" id="VLLL01000006">
    <property type="protein sequence ID" value="TWJ12376.1"/>
    <property type="molecule type" value="Genomic_DNA"/>
</dbReference>
<comment type="caution">
    <text evidence="10">Lacks conserved residue(s) required for the propagation of feature annotation.</text>
</comment>
<evidence type="ECO:0000256" key="12">
    <source>
        <dbReference type="RuleBase" id="RU003484"/>
    </source>
</evidence>
<evidence type="ECO:0000256" key="11">
    <source>
        <dbReference type="RuleBase" id="RU000537"/>
    </source>
</evidence>
<evidence type="ECO:0000256" key="7">
    <source>
        <dbReference type="ARBA" id="ARBA00023010"/>
    </source>
</evidence>